<protein>
    <submittedName>
        <fullName evidence="2">Retrotransposon protein, putative, Ty3-gypsy sub-class</fullName>
    </submittedName>
</protein>
<keyword evidence="3" id="KW-1185">Reference proteome</keyword>
<reference evidence="3" key="1">
    <citation type="journal article" date="2019" name="Nat. Commun.">
        <title>The genome of broomcorn millet.</title>
        <authorList>
            <person name="Zou C."/>
            <person name="Miki D."/>
            <person name="Li D."/>
            <person name="Tang Q."/>
            <person name="Xiao L."/>
            <person name="Rajput S."/>
            <person name="Deng P."/>
            <person name="Jia W."/>
            <person name="Huang R."/>
            <person name="Zhang M."/>
            <person name="Sun Y."/>
            <person name="Hu J."/>
            <person name="Fu X."/>
            <person name="Schnable P.S."/>
            <person name="Li F."/>
            <person name="Zhang H."/>
            <person name="Feng B."/>
            <person name="Zhu X."/>
            <person name="Liu R."/>
            <person name="Schnable J.C."/>
            <person name="Zhu J.-K."/>
            <person name="Zhang H."/>
        </authorList>
    </citation>
    <scope>NUCLEOTIDE SEQUENCE [LARGE SCALE GENOMIC DNA]</scope>
</reference>
<evidence type="ECO:0000313" key="3">
    <source>
        <dbReference type="Proteomes" id="UP000275267"/>
    </source>
</evidence>
<feature type="region of interest" description="Disordered" evidence="1">
    <location>
        <begin position="324"/>
        <end position="374"/>
    </location>
</feature>
<dbReference type="EMBL" id="PQIB02000017">
    <property type="protein sequence ID" value="RLM58106.1"/>
    <property type="molecule type" value="Genomic_DNA"/>
</dbReference>
<proteinExistence type="predicted"/>
<sequence>MAKLCWQKINDGHNAWRVIESRRRDRTSRYHDDDDSDRFPAFTSNITDKSYPKEFKPVGIPKYDGSMIRAGTRPDLSQVKQEMNETLRSYNRCFFETHATIGNITDEDVIRCFQNGLFLKHTYHDFGRNRPTTAGELRDMMARWADQEDEENNRFPKRNHDKQSNGNGHFDKSQWNHSRNTRKCKPDQEVTAVERNLRGKKSGNNDLEFEKVMHKQCPVHPKSRHTLFECVIIRKSFNAPPLPQAGKRKDKEDDEEGDKSGAQDFPDPKNVVNTWQQCRGARGCGADGSRAGVICSATPVDGNMSSRDRRRHWLGFQFPAASRAGEEREGGLGARPSSASSCIGDGVRRKMEGRAQAGGDAGEGNGGAGCRRREGSRGCAACRRNRLEWGLVSQIFMVRNVLARCGKHAKEKEPSCNTWTRSRPAVGGWQVGTGSKARRALMGKRQQL</sequence>
<comment type="caution">
    <text evidence="2">The sequence shown here is derived from an EMBL/GenBank/DDBJ whole genome shotgun (WGS) entry which is preliminary data.</text>
</comment>
<dbReference type="AlphaFoldDB" id="A0A3L6PGW3"/>
<organism evidence="2 3">
    <name type="scientific">Panicum miliaceum</name>
    <name type="common">Proso millet</name>
    <name type="synonym">Broomcorn millet</name>
    <dbReference type="NCBI Taxonomy" id="4540"/>
    <lineage>
        <taxon>Eukaryota</taxon>
        <taxon>Viridiplantae</taxon>
        <taxon>Streptophyta</taxon>
        <taxon>Embryophyta</taxon>
        <taxon>Tracheophyta</taxon>
        <taxon>Spermatophyta</taxon>
        <taxon>Magnoliopsida</taxon>
        <taxon>Liliopsida</taxon>
        <taxon>Poales</taxon>
        <taxon>Poaceae</taxon>
        <taxon>PACMAD clade</taxon>
        <taxon>Panicoideae</taxon>
        <taxon>Panicodae</taxon>
        <taxon>Paniceae</taxon>
        <taxon>Panicinae</taxon>
        <taxon>Panicum</taxon>
        <taxon>Panicum sect. Panicum</taxon>
    </lineage>
</organism>
<dbReference type="Proteomes" id="UP000275267">
    <property type="component" value="Unassembled WGS sequence"/>
</dbReference>
<name>A0A3L6PGW3_PANMI</name>
<dbReference type="OrthoDB" id="1937476at2759"/>
<evidence type="ECO:0000256" key="1">
    <source>
        <dbReference type="SAM" id="MobiDB-lite"/>
    </source>
</evidence>
<feature type="region of interest" description="Disordered" evidence="1">
    <location>
        <begin position="239"/>
        <end position="270"/>
    </location>
</feature>
<evidence type="ECO:0000313" key="2">
    <source>
        <dbReference type="EMBL" id="RLM58106.1"/>
    </source>
</evidence>
<gene>
    <name evidence="2" type="ORF">C2845_PM18G05090</name>
</gene>
<accession>A0A3L6PGW3</accession>
<feature type="region of interest" description="Disordered" evidence="1">
    <location>
        <begin position="147"/>
        <end position="206"/>
    </location>
</feature>
<feature type="compositionally biased region" description="Gly residues" evidence="1">
    <location>
        <begin position="359"/>
        <end position="369"/>
    </location>
</feature>